<dbReference type="Pfam" id="PF09551">
    <property type="entry name" value="Spore_II_R"/>
    <property type="match status" value="1"/>
</dbReference>
<sequence length="238" mass="27429">MLRRKNSMNKLRIFLLLIIITIVLTSLNVNSAFLIRESSELINAYNNNNLLRLHVIANSNSVRDQYIKRLVRDKVINYLAESSDKELVLSDLESVKKYIEGILHEEGFYQGVKVETGKFYFPERTYDELTLPAGEYKALRIILGRGEGANWWCVLLPPLCIDKEQSIDHSNHLEFKFKVFELFKTATRKIKISNPLGSDSDASYLFTDLLSSAYNNFDNIIGSDPDVEEFRIEDEGCY</sequence>
<dbReference type="KEGG" id="ifn:GM661_08710"/>
<dbReference type="AlphaFoldDB" id="A0A8A7KF02"/>
<gene>
    <name evidence="1" type="ORF">GM661_08710</name>
</gene>
<reference evidence="1" key="1">
    <citation type="submission" date="2019-12" db="EMBL/GenBank/DDBJ databases">
        <authorList>
            <person name="zhang j."/>
            <person name="sun C.M."/>
        </authorList>
    </citation>
    <scope>NUCLEOTIDE SEQUENCE</scope>
    <source>
        <strain evidence="1">NS-1</strain>
    </source>
</reference>
<proteinExistence type="predicted"/>
<dbReference type="Proteomes" id="UP000665020">
    <property type="component" value="Chromosome"/>
</dbReference>
<organism evidence="1 2">
    <name type="scientific">Iocasia fonsfrigidae</name>
    <dbReference type="NCBI Taxonomy" id="2682810"/>
    <lineage>
        <taxon>Bacteria</taxon>
        <taxon>Bacillati</taxon>
        <taxon>Bacillota</taxon>
        <taxon>Clostridia</taxon>
        <taxon>Halanaerobiales</taxon>
        <taxon>Halanaerobiaceae</taxon>
        <taxon>Iocasia</taxon>
    </lineage>
</organism>
<name>A0A8A7KF02_9FIRM</name>
<evidence type="ECO:0000313" key="1">
    <source>
        <dbReference type="EMBL" id="QTL98049.1"/>
    </source>
</evidence>
<evidence type="ECO:0000313" key="2">
    <source>
        <dbReference type="Proteomes" id="UP000665020"/>
    </source>
</evidence>
<dbReference type="EMBL" id="CP046640">
    <property type="protein sequence ID" value="QTL98049.1"/>
    <property type="molecule type" value="Genomic_DNA"/>
</dbReference>
<dbReference type="InterPro" id="IPR014202">
    <property type="entry name" value="Spore_II_R"/>
</dbReference>
<evidence type="ECO:0008006" key="3">
    <source>
        <dbReference type="Google" id="ProtNLM"/>
    </source>
</evidence>
<keyword evidence="2" id="KW-1185">Reference proteome</keyword>
<accession>A0A8A7KF02</accession>
<protein>
    <recommendedName>
        <fullName evidence="3">Stage II sporulation protein R</fullName>
    </recommendedName>
</protein>